<name>A0A0N7KKH8_ORYSJ</name>
<feature type="region of interest" description="Disordered" evidence="1">
    <location>
        <begin position="92"/>
        <end position="111"/>
    </location>
</feature>
<feature type="non-terminal residue" evidence="2">
    <location>
        <position position="1"/>
    </location>
</feature>
<dbReference type="AlphaFoldDB" id="A0A0N7KKH8"/>
<evidence type="ECO:0000313" key="2">
    <source>
        <dbReference type="EMBL" id="BAS93257.1"/>
    </source>
</evidence>
<organism evidence="2 3">
    <name type="scientific">Oryza sativa subsp. japonica</name>
    <name type="common">Rice</name>
    <dbReference type="NCBI Taxonomy" id="39947"/>
    <lineage>
        <taxon>Eukaryota</taxon>
        <taxon>Viridiplantae</taxon>
        <taxon>Streptophyta</taxon>
        <taxon>Embryophyta</taxon>
        <taxon>Tracheophyta</taxon>
        <taxon>Spermatophyta</taxon>
        <taxon>Magnoliopsida</taxon>
        <taxon>Liliopsida</taxon>
        <taxon>Poales</taxon>
        <taxon>Poaceae</taxon>
        <taxon>BOP clade</taxon>
        <taxon>Oryzoideae</taxon>
        <taxon>Oryzeae</taxon>
        <taxon>Oryzinae</taxon>
        <taxon>Oryza</taxon>
        <taxon>Oryza sativa</taxon>
    </lineage>
</organism>
<keyword evidence="3" id="KW-1185">Reference proteome</keyword>
<dbReference type="EMBL" id="AP014961">
    <property type="protein sequence ID" value="BAS93257.1"/>
    <property type="molecule type" value="Genomic_DNA"/>
</dbReference>
<dbReference type="Proteomes" id="UP000059680">
    <property type="component" value="Chromosome 5"/>
</dbReference>
<reference evidence="2 3" key="3">
    <citation type="journal article" date="2013" name="Rice">
        <title>Improvement of the Oryza sativa Nipponbare reference genome using next generation sequence and optical map data.</title>
        <authorList>
            <person name="Kawahara Y."/>
            <person name="de la Bastide M."/>
            <person name="Hamilton J.P."/>
            <person name="Kanamori H."/>
            <person name="McCombie W.R."/>
            <person name="Ouyang S."/>
            <person name="Schwartz D.C."/>
            <person name="Tanaka T."/>
            <person name="Wu J."/>
            <person name="Zhou S."/>
            <person name="Childs K.L."/>
            <person name="Davidson R.M."/>
            <person name="Lin H."/>
            <person name="Quesada-Ocampo L."/>
            <person name="Vaillancourt B."/>
            <person name="Sakai H."/>
            <person name="Lee S.S."/>
            <person name="Kim J."/>
            <person name="Numa H."/>
            <person name="Itoh T."/>
            <person name="Buell C.R."/>
            <person name="Matsumoto T."/>
        </authorList>
    </citation>
    <scope>NUCLEOTIDE SEQUENCE [LARGE SCALE GENOMIC DNA]</scope>
    <source>
        <strain evidence="3">cv. Nipponbare</strain>
    </source>
</reference>
<protein>
    <submittedName>
        <fullName evidence="2">Os05g0304701 protein</fullName>
    </submittedName>
</protein>
<feature type="non-terminal residue" evidence="2">
    <location>
        <position position="259"/>
    </location>
</feature>
<feature type="compositionally biased region" description="Basic and acidic residues" evidence="1">
    <location>
        <begin position="94"/>
        <end position="111"/>
    </location>
</feature>
<dbReference type="InParanoid" id="A0A0N7KKH8"/>
<reference evidence="2 3" key="2">
    <citation type="journal article" date="2013" name="Plant Cell Physiol.">
        <title>Rice Annotation Project Database (RAP-DB): an integrative and interactive database for rice genomics.</title>
        <authorList>
            <person name="Sakai H."/>
            <person name="Lee S.S."/>
            <person name="Tanaka T."/>
            <person name="Numa H."/>
            <person name="Kim J."/>
            <person name="Kawahara Y."/>
            <person name="Wakimoto H."/>
            <person name="Yang C.C."/>
            <person name="Iwamoto M."/>
            <person name="Abe T."/>
            <person name="Yamada Y."/>
            <person name="Muto A."/>
            <person name="Inokuchi H."/>
            <person name="Ikemura T."/>
            <person name="Matsumoto T."/>
            <person name="Sasaki T."/>
            <person name="Itoh T."/>
        </authorList>
    </citation>
    <scope>NUCLEOTIDE SEQUENCE [LARGE SCALE GENOMIC DNA]</scope>
    <source>
        <strain evidence="3">cv. Nipponbare</strain>
    </source>
</reference>
<dbReference type="PaxDb" id="39947-A0A0N7KKH8"/>
<dbReference type="eggNOG" id="ENOG502R6ND">
    <property type="taxonomic scope" value="Eukaryota"/>
</dbReference>
<evidence type="ECO:0000313" key="3">
    <source>
        <dbReference type="Proteomes" id="UP000059680"/>
    </source>
</evidence>
<evidence type="ECO:0000256" key="1">
    <source>
        <dbReference type="SAM" id="MobiDB-lite"/>
    </source>
</evidence>
<feature type="region of interest" description="Disordered" evidence="1">
    <location>
        <begin position="155"/>
        <end position="175"/>
    </location>
</feature>
<proteinExistence type="predicted"/>
<dbReference type="Gramene" id="Os05t0304701-00">
    <property type="protein sequence ID" value="Os05t0304701-00"/>
    <property type="gene ID" value="Os05g0304701"/>
</dbReference>
<accession>A0A0N7KKH8</accession>
<dbReference type="FunCoup" id="A0A0N7KKH8">
    <property type="interactions" value="31"/>
</dbReference>
<reference evidence="3" key="1">
    <citation type="journal article" date="2005" name="Nature">
        <title>The map-based sequence of the rice genome.</title>
        <authorList>
            <consortium name="International rice genome sequencing project (IRGSP)"/>
            <person name="Matsumoto T."/>
            <person name="Wu J."/>
            <person name="Kanamori H."/>
            <person name="Katayose Y."/>
            <person name="Fujisawa M."/>
            <person name="Namiki N."/>
            <person name="Mizuno H."/>
            <person name="Yamamoto K."/>
            <person name="Antonio B.A."/>
            <person name="Baba T."/>
            <person name="Sakata K."/>
            <person name="Nagamura Y."/>
            <person name="Aoki H."/>
            <person name="Arikawa K."/>
            <person name="Arita K."/>
            <person name="Bito T."/>
            <person name="Chiden Y."/>
            <person name="Fujitsuka N."/>
            <person name="Fukunaka R."/>
            <person name="Hamada M."/>
            <person name="Harada C."/>
            <person name="Hayashi A."/>
            <person name="Hijishita S."/>
            <person name="Honda M."/>
            <person name="Hosokawa S."/>
            <person name="Ichikawa Y."/>
            <person name="Idonuma A."/>
            <person name="Iijima M."/>
            <person name="Ikeda M."/>
            <person name="Ikeno M."/>
            <person name="Ito K."/>
            <person name="Ito S."/>
            <person name="Ito T."/>
            <person name="Ito Y."/>
            <person name="Ito Y."/>
            <person name="Iwabuchi A."/>
            <person name="Kamiya K."/>
            <person name="Karasawa W."/>
            <person name="Kurita K."/>
            <person name="Katagiri S."/>
            <person name="Kikuta A."/>
            <person name="Kobayashi H."/>
            <person name="Kobayashi N."/>
            <person name="Machita K."/>
            <person name="Maehara T."/>
            <person name="Masukawa M."/>
            <person name="Mizubayashi T."/>
            <person name="Mukai Y."/>
            <person name="Nagasaki H."/>
            <person name="Nagata Y."/>
            <person name="Naito S."/>
            <person name="Nakashima M."/>
            <person name="Nakama Y."/>
            <person name="Nakamichi Y."/>
            <person name="Nakamura M."/>
            <person name="Meguro A."/>
            <person name="Negishi M."/>
            <person name="Ohta I."/>
            <person name="Ohta T."/>
            <person name="Okamoto M."/>
            <person name="Ono N."/>
            <person name="Saji S."/>
            <person name="Sakaguchi M."/>
            <person name="Sakai K."/>
            <person name="Shibata M."/>
            <person name="Shimokawa T."/>
            <person name="Song J."/>
            <person name="Takazaki Y."/>
            <person name="Terasawa K."/>
            <person name="Tsugane M."/>
            <person name="Tsuji K."/>
            <person name="Ueda S."/>
            <person name="Waki K."/>
            <person name="Yamagata H."/>
            <person name="Yamamoto M."/>
            <person name="Yamamoto S."/>
            <person name="Yamane H."/>
            <person name="Yoshiki S."/>
            <person name="Yoshihara R."/>
            <person name="Yukawa K."/>
            <person name="Zhong H."/>
            <person name="Yano M."/>
            <person name="Yuan Q."/>
            <person name="Ouyang S."/>
            <person name="Liu J."/>
            <person name="Jones K.M."/>
            <person name="Gansberger K."/>
            <person name="Moffat K."/>
            <person name="Hill J."/>
            <person name="Bera J."/>
            <person name="Fadrosh D."/>
            <person name="Jin S."/>
            <person name="Johri S."/>
            <person name="Kim M."/>
            <person name="Overton L."/>
            <person name="Reardon M."/>
            <person name="Tsitrin T."/>
            <person name="Vuong H."/>
            <person name="Weaver B."/>
            <person name="Ciecko A."/>
            <person name="Tallon L."/>
            <person name="Jackson J."/>
            <person name="Pai G."/>
            <person name="Aken S.V."/>
            <person name="Utterback T."/>
            <person name="Reidmuller S."/>
            <person name="Feldblyum T."/>
            <person name="Hsiao J."/>
            <person name="Zismann V."/>
            <person name="Iobst S."/>
            <person name="de Vazeille A.R."/>
            <person name="Buell C.R."/>
            <person name="Ying K."/>
            <person name="Li Y."/>
            <person name="Lu T."/>
            <person name="Huang Y."/>
            <person name="Zhao Q."/>
            <person name="Feng Q."/>
            <person name="Zhang L."/>
            <person name="Zhu J."/>
            <person name="Weng Q."/>
            <person name="Mu J."/>
            <person name="Lu Y."/>
            <person name="Fan D."/>
            <person name="Liu Y."/>
            <person name="Guan J."/>
            <person name="Zhang Y."/>
            <person name="Yu S."/>
            <person name="Liu X."/>
            <person name="Zhang Y."/>
            <person name="Hong G."/>
            <person name="Han B."/>
            <person name="Choisne N."/>
            <person name="Demange N."/>
            <person name="Orjeda G."/>
            <person name="Samain S."/>
            <person name="Cattolico L."/>
            <person name="Pelletier E."/>
            <person name="Couloux A."/>
            <person name="Segurens B."/>
            <person name="Wincker P."/>
            <person name="D'Hont A."/>
            <person name="Scarpelli C."/>
            <person name="Weissenbach J."/>
            <person name="Salanoubat M."/>
            <person name="Quetier F."/>
            <person name="Yu Y."/>
            <person name="Kim H.R."/>
            <person name="Rambo T."/>
            <person name="Currie J."/>
            <person name="Collura K."/>
            <person name="Luo M."/>
            <person name="Yang T."/>
            <person name="Ammiraju J.S.S."/>
            <person name="Engler F."/>
            <person name="Soderlund C."/>
            <person name="Wing R.A."/>
            <person name="Palmer L.E."/>
            <person name="de la Bastide M."/>
            <person name="Spiegel L."/>
            <person name="Nascimento L."/>
            <person name="Zutavern T."/>
            <person name="O'Shaughnessy A."/>
            <person name="Dike S."/>
            <person name="Dedhia N."/>
            <person name="Preston R."/>
            <person name="Balija V."/>
            <person name="McCombie W.R."/>
            <person name="Chow T."/>
            <person name="Chen H."/>
            <person name="Chung M."/>
            <person name="Chen C."/>
            <person name="Shaw J."/>
            <person name="Wu H."/>
            <person name="Hsiao K."/>
            <person name="Chao Y."/>
            <person name="Chu M."/>
            <person name="Cheng C."/>
            <person name="Hour A."/>
            <person name="Lee P."/>
            <person name="Lin S."/>
            <person name="Lin Y."/>
            <person name="Liou J."/>
            <person name="Liu S."/>
            <person name="Hsing Y."/>
            <person name="Raghuvanshi S."/>
            <person name="Mohanty A."/>
            <person name="Bharti A.K."/>
            <person name="Gaur A."/>
            <person name="Gupta V."/>
            <person name="Kumar D."/>
            <person name="Ravi V."/>
            <person name="Vij S."/>
            <person name="Kapur A."/>
            <person name="Khurana P."/>
            <person name="Khurana P."/>
            <person name="Khurana J.P."/>
            <person name="Tyagi A.K."/>
            <person name="Gaikwad K."/>
            <person name="Singh A."/>
            <person name="Dalal V."/>
            <person name="Srivastava S."/>
            <person name="Dixit A."/>
            <person name="Pal A.K."/>
            <person name="Ghazi I.A."/>
            <person name="Yadav M."/>
            <person name="Pandit A."/>
            <person name="Bhargava A."/>
            <person name="Sureshbabu K."/>
            <person name="Batra K."/>
            <person name="Sharma T.R."/>
            <person name="Mohapatra T."/>
            <person name="Singh N.K."/>
            <person name="Messing J."/>
            <person name="Nelson A.B."/>
            <person name="Fuks G."/>
            <person name="Kavchok S."/>
            <person name="Keizer G."/>
            <person name="Linton E."/>
            <person name="Llaca V."/>
            <person name="Song R."/>
            <person name="Tanyolac B."/>
            <person name="Young S."/>
            <person name="Ho-Il K."/>
            <person name="Hahn J.H."/>
            <person name="Sangsakoo G."/>
            <person name="Vanavichit A."/>
            <person name="de Mattos Luiz.A.T."/>
            <person name="Zimmer P.D."/>
            <person name="Malone G."/>
            <person name="Dellagostin O."/>
            <person name="de Oliveira A.C."/>
            <person name="Bevan M."/>
            <person name="Bancroft I."/>
            <person name="Minx P."/>
            <person name="Cordum H."/>
            <person name="Wilson R."/>
            <person name="Cheng Z."/>
            <person name="Jin W."/>
            <person name="Jiang J."/>
            <person name="Leong S.A."/>
            <person name="Iwama H."/>
            <person name="Gojobori T."/>
            <person name="Itoh T."/>
            <person name="Niimura Y."/>
            <person name="Fujii Y."/>
            <person name="Habara T."/>
            <person name="Sakai H."/>
            <person name="Sato Y."/>
            <person name="Wilson G."/>
            <person name="Kumar K."/>
            <person name="McCouch S."/>
            <person name="Juretic N."/>
            <person name="Hoen D."/>
            <person name="Wright S."/>
            <person name="Bruskiewich R."/>
            <person name="Bureau T."/>
            <person name="Miyao A."/>
            <person name="Hirochika H."/>
            <person name="Nishikawa T."/>
            <person name="Kadowaki K."/>
            <person name="Sugiura M."/>
            <person name="Burr B."/>
            <person name="Sasaki T."/>
        </authorList>
    </citation>
    <scope>NUCLEOTIDE SEQUENCE [LARGE SCALE GENOMIC DNA]</scope>
    <source>
        <strain evidence="3">cv. Nipponbare</strain>
    </source>
</reference>
<sequence>SDGDAVGYPSPGDPLLLAGDVAGVRVEQRVRHPHGAPPVDEPGVLVPLLHPLLHPPELVAEPVQQQQHLAVVRPRRRRALPEVHLVGGVVGQHLDQRDPQRRREPVGHRLQEEPARVGLQLRHLRRPRERHEPPAPRRPVRRVPGVAVLAEVDGGVQRRRGPDERRQRLDEARDGVEVQPARGVALPVAVAHAADVVPPRLQLGVAGHRRVGVVEVVAVAAHPALDGEPHVDAVDGVRVVLDVEGHAAARLGVPGRHPP</sequence>
<gene>
    <name evidence="2" type="ordered locus">Os05g0304701</name>
    <name evidence="2" type="ORF">OSNPB_050304701</name>
</gene>
<feature type="compositionally biased region" description="Basic and acidic residues" evidence="1">
    <location>
        <begin position="160"/>
        <end position="175"/>
    </location>
</feature>